<gene>
    <name evidence="1" type="ORF">SAMN04489797_0448</name>
</gene>
<accession>A0A1H1MZE1</accession>
<dbReference type="EMBL" id="LT629774">
    <property type="protein sequence ID" value="SDR91309.1"/>
    <property type="molecule type" value="Genomic_DNA"/>
</dbReference>
<evidence type="ECO:0000313" key="1">
    <source>
        <dbReference type="EMBL" id="SDR91309.1"/>
    </source>
</evidence>
<protein>
    <submittedName>
        <fullName evidence="1">Uncharacterized protein</fullName>
    </submittedName>
</protein>
<evidence type="ECO:0000313" key="2">
    <source>
        <dbReference type="Proteomes" id="UP000198963"/>
    </source>
</evidence>
<dbReference type="SUPFAM" id="SSF56935">
    <property type="entry name" value="Porins"/>
    <property type="match status" value="1"/>
</dbReference>
<organism evidence="1 2">
    <name type="scientific">Winogradskyella sediminis</name>
    <dbReference type="NCBI Taxonomy" id="1382466"/>
    <lineage>
        <taxon>Bacteria</taxon>
        <taxon>Pseudomonadati</taxon>
        <taxon>Bacteroidota</taxon>
        <taxon>Flavobacteriia</taxon>
        <taxon>Flavobacteriales</taxon>
        <taxon>Flavobacteriaceae</taxon>
        <taxon>Winogradskyella</taxon>
    </lineage>
</organism>
<name>A0A1H1MZE1_9FLAO</name>
<dbReference type="AlphaFoldDB" id="A0A1H1MZE1"/>
<reference evidence="1 2" key="1">
    <citation type="submission" date="2016-10" db="EMBL/GenBank/DDBJ databases">
        <authorList>
            <person name="Varghese N."/>
            <person name="Submissions S."/>
        </authorList>
    </citation>
    <scope>NUCLEOTIDE SEQUENCE [LARGE SCALE GENOMIC DNA]</scope>
    <source>
        <strain evidence="1 2">RHA_55</strain>
    </source>
</reference>
<dbReference type="Proteomes" id="UP000198963">
    <property type="component" value="Chromosome I"/>
</dbReference>
<keyword evidence="2" id="KW-1185">Reference proteome</keyword>
<proteinExistence type="predicted"/>
<dbReference type="STRING" id="1249933.SAMN04489797_0448"/>
<sequence>MVSYGQKMFTTTDVGDVLALEYSNYLNLNEIQLEHKSVVMDFTSLLDSSTFGFGVDYTNHSLDFDDYNRYHNYADFEELHSIEIYARYKMNLVNNWDLNITVAPYLSSTLNESMSSEDVVFSYATNFIKTWDNDGLKSTLKLGAGYGALFGKPNFYPLISYAKEVNKKLKYEIGIPVTGIYYQVNEQSSFDLKAEPESIYANNAAAFSLENDEVLRNSKLEFKAITLGLGYKFRFDDNWSTYFNMGYVMESELGISENDNTVYDFGSNESIALNIGISFNLNKK</sequence>